<evidence type="ECO:0000256" key="2">
    <source>
        <dbReference type="ARBA" id="ARBA00023315"/>
    </source>
</evidence>
<evidence type="ECO:0000313" key="5">
    <source>
        <dbReference type="Proteomes" id="UP000198724"/>
    </source>
</evidence>
<organism evidence="4 5">
    <name type="scientific">Pontibacter chinhatensis</name>
    <dbReference type="NCBI Taxonomy" id="1436961"/>
    <lineage>
        <taxon>Bacteria</taxon>
        <taxon>Pseudomonadati</taxon>
        <taxon>Bacteroidota</taxon>
        <taxon>Cytophagia</taxon>
        <taxon>Cytophagales</taxon>
        <taxon>Hymenobacteraceae</taxon>
        <taxon>Pontibacter</taxon>
    </lineage>
</organism>
<dbReference type="Pfam" id="PF13673">
    <property type="entry name" value="Acetyltransf_10"/>
    <property type="match status" value="1"/>
</dbReference>
<dbReference type="InterPro" id="IPR016181">
    <property type="entry name" value="Acyl_CoA_acyltransferase"/>
</dbReference>
<dbReference type="STRING" id="1436961.SAMN05421739_102295"/>
<evidence type="ECO:0000313" key="4">
    <source>
        <dbReference type="EMBL" id="SFG36639.1"/>
    </source>
</evidence>
<reference evidence="5" key="1">
    <citation type="submission" date="2016-10" db="EMBL/GenBank/DDBJ databases">
        <authorList>
            <person name="Varghese N."/>
            <person name="Submissions S."/>
        </authorList>
    </citation>
    <scope>NUCLEOTIDE SEQUENCE [LARGE SCALE GENOMIC DNA]</scope>
    <source>
        <strain evidence="5">LP51</strain>
    </source>
</reference>
<evidence type="ECO:0000259" key="3">
    <source>
        <dbReference type="PROSITE" id="PS51186"/>
    </source>
</evidence>
<dbReference type="InterPro" id="IPR050832">
    <property type="entry name" value="Bact_Acetyltransf"/>
</dbReference>
<protein>
    <submittedName>
        <fullName evidence="4">N-acetylglutamate synthase, GNAT family</fullName>
    </submittedName>
</protein>
<dbReference type="EMBL" id="FOOT01000002">
    <property type="protein sequence ID" value="SFG36639.1"/>
    <property type="molecule type" value="Genomic_DNA"/>
</dbReference>
<accession>A0A1I2RAY3</accession>
<dbReference type="InterPro" id="IPR000182">
    <property type="entry name" value="GNAT_dom"/>
</dbReference>
<dbReference type="OrthoDB" id="9800604at2"/>
<dbReference type="PANTHER" id="PTHR43877">
    <property type="entry name" value="AMINOALKYLPHOSPHONATE N-ACETYLTRANSFERASE-RELATED-RELATED"/>
    <property type="match status" value="1"/>
</dbReference>
<sequence length="166" mass="19019">MPNSYHIRQATSTDLPVLMQLAEATWGPTYQSILSKEQLYYMFGVIYSRESLEEQMRQGQTFLLLENEGVPVGFASFSVKDAQANLYKLNKIYLLPQEQGKGSGKVLLQAVEDRVKKLGARTLDLNVNRHNPAKGFYEHCGYQVHQQEDIPIGPYWMNDFVMRKAL</sequence>
<dbReference type="PROSITE" id="PS51186">
    <property type="entry name" value="GNAT"/>
    <property type="match status" value="1"/>
</dbReference>
<keyword evidence="1" id="KW-0808">Transferase</keyword>
<proteinExistence type="predicted"/>
<dbReference type="SUPFAM" id="SSF55729">
    <property type="entry name" value="Acyl-CoA N-acyltransferases (Nat)"/>
    <property type="match status" value="1"/>
</dbReference>
<feature type="domain" description="N-acetyltransferase" evidence="3">
    <location>
        <begin position="5"/>
        <end position="166"/>
    </location>
</feature>
<name>A0A1I2RAY3_9BACT</name>
<dbReference type="Proteomes" id="UP000198724">
    <property type="component" value="Unassembled WGS sequence"/>
</dbReference>
<dbReference type="AlphaFoldDB" id="A0A1I2RAY3"/>
<dbReference type="Gene3D" id="3.40.630.30">
    <property type="match status" value="1"/>
</dbReference>
<keyword evidence="5" id="KW-1185">Reference proteome</keyword>
<dbReference type="CDD" id="cd04301">
    <property type="entry name" value="NAT_SF"/>
    <property type="match status" value="1"/>
</dbReference>
<keyword evidence="2" id="KW-0012">Acyltransferase</keyword>
<dbReference type="RefSeq" id="WP_092099760.1">
    <property type="nucleotide sequence ID" value="NZ_FOOT01000002.1"/>
</dbReference>
<evidence type="ECO:0000256" key="1">
    <source>
        <dbReference type="ARBA" id="ARBA00022679"/>
    </source>
</evidence>
<gene>
    <name evidence="4" type="ORF">SAMN05421739_102295</name>
</gene>
<dbReference type="GO" id="GO:0016747">
    <property type="term" value="F:acyltransferase activity, transferring groups other than amino-acyl groups"/>
    <property type="evidence" value="ECO:0007669"/>
    <property type="project" value="InterPro"/>
</dbReference>